<evidence type="ECO:0000256" key="3">
    <source>
        <dbReference type="ARBA" id="ARBA00012438"/>
    </source>
</evidence>
<dbReference type="GO" id="GO:0016020">
    <property type="term" value="C:membrane"/>
    <property type="evidence" value="ECO:0007669"/>
    <property type="project" value="UniProtKB-SubCell"/>
</dbReference>
<dbReference type="SUPFAM" id="SSF55874">
    <property type="entry name" value="ATPase domain of HSP90 chaperone/DNA topoisomerase II/histidine kinase"/>
    <property type="match status" value="1"/>
</dbReference>
<dbReference type="PANTHER" id="PTHR45339">
    <property type="entry name" value="HYBRID SIGNAL TRANSDUCTION HISTIDINE KINASE J"/>
    <property type="match status" value="1"/>
</dbReference>
<dbReference type="InterPro" id="IPR011006">
    <property type="entry name" value="CheY-like_superfamily"/>
</dbReference>
<evidence type="ECO:0000256" key="9">
    <source>
        <dbReference type="ARBA" id="ARBA00022840"/>
    </source>
</evidence>
<feature type="domain" description="Response regulatory" evidence="16">
    <location>
        <begin position="780"/>
        <end position="901"/>
    </location>
</feature>
<dbReference type="Gene3D" id="1.10.287.130">
    <property type="match status" value="1"/>
</dbReference>
<dbReference type="CDD" id="cd17546">
    <property type="entry name" value="REC_hyHK_CKI1_RcsC-like"/>
    <property type="match status" value="1"/>
</dbReference>
<keyword evidence="12 14" id="KW-0472">Membrane</keyword>
<evidence type="ECO:0000256" key="5">
    <source>
        <dbReference type="ARBA" id="ARBA00022679"/>
    </source>
</evidence>
<evidence type="ECO:0000256" key="12">
    <source>
        <dbReference type="ARBA" id="ARBA00023136"/>
    </source>
</evidence>
<name>A0A5J6WNW8_MORMI</name>
<evidence type="ECO:0000256" key="6">
    <source>
        <dbReference type="ARBA" id="ARBA00022692"/>
    </source>
</evidence>
<keyword evidence="10 14" id="KW-1133">Transmembrane helix</keyword>
<evidence type="ECO:0000256" key="10">
    <source>
        <dbReference type="ARBA" id="ARBA00022989"/>
    </source>
</evidence>
<dbReference type="Gene3D" id="3.30.450.20">
    <property type="entry name" value="PAS domain"/>
    <property type="match status" value="1"/>
</dbReference>
<keyword evidence="7" id="KW-0547">Nucleotide-binding</keyword>
<dbReference type="InterPro" id="IPR005467">
    <property type="entry name" value="His_kinase_dom"/>
</dbReference>
<dbReference type="GO" id="GO:0005524">
    <property type="term" value="F:ATP binding"/>
    <property type="evidence" value="ECO:0007669"/>
    <property type="project" value="UniProtKB-KW"/>
</dbReference>
<evidence type="ECO:0000259" key="16">
    <source>
        <dbReference type="PROSITE" id="PS50110"/>
    </source>
</evidence>
<dbReference type="InterPro" id="IPR003661">
    <property type="entry name" value="HisK_dim/P_dom"/>
</dbReference>
<sequence>MYLKKKSIIALGFYTCLLITIIASITYYVVEPPIRDNLENNLNLRTQLLAHEIEEPLDRSVATLHGLVGIAVSDYPIDVLENMIFSVFNQSNDIIISGGIWPEPNTLIPTKKLASLFFSRDKKGNVEFINDYNNPAAAPYQLEPWYTSVAHENSHLKISWSAVYVDPFTKQKMITASQPYFNNGQFAGVATIDISLKGMVGLIESHAEEHQLGVRIYSENIAIADYKFNVLEGMYVVNSSLDQFNWQLEVINSQHTVADAVYTQIVNIEMGIIPLLLVCVIFGYYIINHWLINPITRISKQINESDVGELIDINYRYKDEIAHLISSFNKKTEYLEIEKIKAESSTKAKTSFLANMSHEIRTPLNGIIGMSDILASTELTPVQVEYLQTIDTSSKILLLLINDILDLSKIESGHLVLVAQESNVAEVVYDTVTIVQSKAAEKGLSLQVELSPALPELVMIDAHRLHQILMNLMSNAVKFTLQGSVTLSVGYEPQGCQSQDNALRARGRGRLLFTVQDTGIGIGEDKLDQVFAPFTQEDGSITRQFGGTGLGLAICRQLVVLLGGKIKLRSVKGVGSQFYFSLDVAVVESKIDSSVVAKDESNSIVSNPLKGMPCLIISEQNKDAQQLQLECLKWGLNPTLITPNTHLMTLSKQYALIIYCQNSAEVTLVDIEKLHALEHNPALVLCTKQNEYIDLNHAVFKHSLDGLITLPVLGKRFAKVVRKALDKSPNNSLLQGCSLQDSSLLSSSTDKLIIEKLKVSKEDGNITNDGAFNDDSAEKIILVVEDNLINQKVATLLLKKEGFIVALANNGKEALEMIQAESITYSLVLMDCMMPVMDGFTATGAIREWEQQQTKKRLPIIALTASVFAEDIEKCYQSGMDDYVAKPFNKDIVFEKIAAYT</sequence>
<dbReference type="CDD" id="cd16922">
    <property type="entry name" value="HATPase_EvgS-ArcB-TorS-like"/>
    <property type="match status" value="1"/>
</dbReference>
<dbReference type="CDD" id="cd12913">
    <property type="entry name" value="PDC1_MCP_like"/>
    <property type="match status" value="1"/>
</dbReference>
<keyword evidence="4 13" id="KW-0597">Phosphoprotein</keyword>
<dbReference type="PRINTS" id="PR00344">
    <property type="entry name" value="BCTRLSENSOR"/>
</dbReference>
<keyword evidence="9" id="KW-0067">ATP-binding</keyword>
<dbReference type="SMART" id="SM00387">
    <property type="entry name" value="HATPase_c"/>
    <property type="match status" value="1"/>
</dbReference>
<dbReference type="Pfam" id="PF02518">
    <property type="entry name" value="HATPase_c"/>
    <property type="match status" value="1"/>
</dbReference>
<dbReference type="Gene3D" id="3.40.50.2300">
    <property type="match status" value="1"/>
</dbReference>
<dbReference type="Pfam" id="PF00072">
    <property type="entry name" value="Response_reg"/>
    <property type="match status" value="1"/>
</dbReference>
<dbReference type="Proteomes" id="UP000327424">
    <property type="component" value="Chromosome"/>
</dbReference>
<dbReference type="Gene3D" id="3.30.565.10">
    <property type="entry name" value="Histidine kinase-like ATPase, C-terminal domain"/>
    <property type="match status" value="1"/>
</dbReference>
<feature type="domain" description="Histidine kinase" evidence="15">
    <location>
        <begin position="355"/>
        <end position="586"/>
    </location>
</feature>
<dbReference type="OrthoDB" id="9810730at2"/>
<comment type="catalytic activity">
    <reaction evidence="1">
        <text>ATP + protein L-histidine = ADP + protein N-phospho-L-histidine.</text>
        <dbReference type="EC" id="2.7.13.3"/>
    </reaction>
</comment>
<keyword evidence="8" id="KW-0418">Kinase</keyword>
<feature type="transmembrane region" description="Helical" evidence="14">
    <location>
        <begin position="7"/>
        <end position="30"/>
    </location>
</feature>
<dbReference type="Gene3D" id="6.10.340.10">
    <property type="match status" value="1"/>
</dbReference>
<dbReference type="KEGG" id="mmaa:FR932_12555"/>
<accession>A0A5J6WNW8</accession>
<dbReference type="InterPro" id="IPR003594">
    <property type="entry name" value="HATPase_dom"/>
</dbReference>
<dbReference type="InterPro" id="IPR001789">
    <property type="entry name" value="Sig_transdc_resp-reg_receiver"/>
</dbReference>
<dbReference type="GO" id="GO:0000155">
    <property type="term" value="F:phosphorelay sensor kinase activity"/>
    <property type="evidence" value="ECO:0007669"/>
    <property type="project" value="InterPro"/>
</dbReference>
<evidence type="ECO:0000256" key="14">
    <source>
        <dbReference type="SAM" id="Phobius"/>
    </source>
</evidence>
<evidence type="ECO:0000256" key="11">
    <source>
        <dbReference type="ARBA" id="ARBA00023012"/>
    </source>
</evidence>
<dbReference type="SUPFAM" id="SSF47384">
    <property type="entry name" value="Homodimeric domain of signal transducing histidine kinase"/>
    <property type="match status" value="1"/>
</dbReference>
<evidence type="ECO:0000256" key="1">
    <source>
        <dbReference type="ARBA" id="ARBA00000085"/>
    </source>
</evidence>
<dbReference type="SMART" id="SM00388">
    <property type="entry name" value="HisKA"/>
    <property type="match status" value="1"/>
</dbReference>
<dbReference type="FunFam" id="1.10.287.130:FF:000004">
    <property type="entry name" value="Ethylene receptor 1"/>
    <property type="match status" value="1"/>
</dbReference>
<evidence type="ECO:0000256" key="4">
    <source>
        <dbReference type="ARBA" id="ARBA00022553"/>
    </source>
</evidence>
<keyword evidence="11" id="KW-0902">Two-component regulatory system</keyword>
<dbReference type="InterPro" id="IPR036097">
    <property type="entry name" value="HisK_dim/P_sf"/>
</dbReference>
<evidence type="ECO:0000256" key="13">
    <source>
        <dbReference type="PROSITE-ProRule" id="PRU00169"/>
    </source>
</evidence>
<evidence type="ECO:0000256" key="7">
    <source>
        <dbReference type="ARBA" id="ARBA00022741"/>
    </source>
</evidence>
<organism evidence="17 18">
    <name type="scientific">Moritella marina ATCC 15381</name>
    <dbReference type="NCBI Taxonomy" id="1202962"/>
    <lineage>
        <taxon>Bacteria</taxon>
        <taxon>Pseudomonadati</taxon>
        <taxon>Pseudomonadota</taxon>
        <taxon>Gammaproteobacteria</taxon>
        <taxon>Alteromonadales</taxon>
        <taxon>Moritellaceae</taxon>
        <taxon>Moritella</taxon>
    </lineage>
</organism>
<dbReference type="AlphaFoldDB" id="A0A5J6WNW8"/>
<reference evidence="17 18" key="1">
    <citation type="submission" date="2019-09" db="EMBL/GenBank/DDBJ databases">
        <title>Hybrid Assembly of the complete Genome of the Deep-Sea Bacterium Moritella marina from long Nanopore and Illumina reads.</title>
        <authorList>
            <person name="Magin S."/>
            <person name="Georgoulis A."/>
            <person name="Papadimitriou K."/>
            <person name="Iliakis G."/>
            <person name="Vorgias C.E."/>
        </authorList>
    </citation>
    <scope>NUCLEOTIDE SEQUENCE [LARGE SCALE GENOMIC DNA]</scope>
    <source>
        <strain evidence="17 18">MP-1</strain>
    </source>
</reference>
<gene>
    <name evidence="17" type="ORF">FR932_12555</name>
</gene>
<dbReference type="EC" id="2.7.13.3" evidence="3"/>
<keyword evidence="6 14" id="KW-0812">Transmembrane</keyword>
<protein>
    <recommendedName>
        <fullName evidence="3">histidine kinase</fullName>
        <ecNumber evidence="3">2.7.13.3</ecNumber>
    </recommendedName>
</protein>
<feature type="modified residue" description="4-aspartylphosphate" evidence="13">
    <location>
        <position position="831"/>
    </location>
</feature>
<proteinExistence type="predicted"/>
<dbReference type="SMART" id="SM00448">
    <property type="entry name" value="REC"/>
    <property type="match status" value="1"/>
</dbReference>
<dbReference type="RefSeq" id="WP_019439447.1">
    <property type="nucleotide sequence ID" value="NZ_ALOE01000002.1"/>
</dbReference>
<dbReference type="PANTHER" id="PTHR45339:SF1">
    <property type="entry name" value="HYBRID SIGNAL TRANSDUCTION HISTIDINE KINASE J"/>
    <property type="match status" value="1"/>
</dbReference>
<dbReference type="PROSITE" id="PS50109">
    <property type="entry name" value="HIS_KIN"/>
    <property type="match status" value="1"/>
</dbReference>
<dbReference type="EMBL" id="CP044399">
    <property type="protein sequence ID" value="QFI38620.1"/>
    <property type="molecule type" value="Genomic_DNA"/>
</dbReference>
<evidence type="ECO:0000313" key="17">
    <source>
        <dbReference type="EMBL" id="QFI38620.1"/>
    </source>
</evidence>
<evidence type="ECO:0000313" key="18">
    <source>
        <dbReference type="Proteomes" id="UP000327424"/>
    </source>
</evidence>
<evidence type="ECO:0000256" key="8">
    <source>
        <dbReference type="ARBA" id="ARBA00022777"/>
    </source>
</evidence>
<evidence type="ECO:0000259" key="15">
    <source>
        <dbReference type="PROSITE" id="PS50109"/>
    </source>
</evidence>
<dbReference type="Pfam" id="PF22673">
    <property type="entry name" value="MCP-like_PDC_1"/>
    <property type="match status" value="1"/>
</dbReference>
<keyword evidence="5" id="KW-0808">Transferase</keyword>
<dbReference type="PROSITE" id="PS50110">
    <property type="entry name" value="RESPONSE_REGULATORY"/>
    <property type="match status" value="1"/>
</dbReference>
<comment type="subcellular location">
    <subcellularLocation>
        <location evidence="2">Membrane</location>
    </subcellularLocation>
</comment>
<dbReference type="InterPro" id="IPR036890">
    <property type="entry name" value="HATPase_C_sf"/>
</dbReference>
<dbReference type="SUPFAM" id="SSF52172">
    <property type="entry name" value="CheY-like"/>
    <property type="match status" value="1"/>
</dbReference>
<dbReference type="FunFam" id="3.30.565.10:FF:000010">
    <property type="entry name" value="Sensor histidine kinase RcsC"/>
    <property type="match status" value="1"/>
</dbReference>
<evidence type="ECO:0000256" key="2">
    <source>
        <dbReference type="ARBA" id="ARBA00004370"/>
    </source>
</evidence>
<dbReference type="CDD" id="cd00082">
    <property type="entry name" value="HisKA"/>
    <property type="match status" value="1"/>
</dbReference>
<keyword evidence="18" id="KW-1185">Reference proteome</keyword>
<dbReference type="Pfam" id="PF00512">
    <property type="entry name" value="HisKA"/>
    <property type="match status" value="1"/>
</dbReference>
<dbReference type="InterPro" id="IPR004358">
    <property type="entry name" value="Sig_transdc_His_kin-like_C"/>
</dbReference>